<sequence>MTSVHEPASEEAVAEIVVAARADRMPLSLAGGDTMAGIGRPVQAAATLTSRKLKGITLYEPAELVIGAQAGTPLAEIEAALAEKGQRLAFEPPDYRALLGTEGEPTIGGVAAANLSGPRRIMAGAARDALIGVRFVNGHGEIVKNGGRVMKNVTGLDLVKLMGGSWGTLGLLTEVIFKVLPIPETSATLVYSGLDDERAIAALSEALGSPFEVTGAAHIPVGEGYQTAQTLIRIEGFEPSVDYRLGELRDALADYGDPATLPGESGDALWRGLRDGGPLISLSDQAIWRISTRPGAGPALAAGIRAKVQGWHYFDWGGGLIWIATPADDEAAESVRAATRAHGGHATLMRAMPELRAAIDVFEPLPEPLMRISREIKTRFDPDGIFNPGRMYAGI</sequence>
<keyword evidence="2" id="KW-0274">FAD</keyword>
<dbReference type="GO" id="GO:0003824">
    <property type="term" value="F:catalytic activity"/>
    <property type="evidence" value="ECO:0007669"/>
    <property type="project" value="InterPro"/>
</dbReference>
<dbReference type="RefSeq" id="WP_074445477.1">
    <property type="nucleotide sequence ID" value="NZ_FMBM01000002.1"/>
</dbReference>
<evidence type="ECO:0000313" key="6">
    <source>
        <dbReference type="Proteomes" id="UP000050497"/>
    </source>
</evidence>
<dbReference type="Proteomes" id="UP000050497">
    <property type="component" value="Unassembled WGS sequence"/>
</dbReference>
<dbReference type="Gene3D" id="3.30.465.10">
    <property type="match status" value="1"/>
</dbReference>
<dbReference type="EMBL" id="LJSX01000011">
    <property type="protein sequence ID" value="KPQ10986.1"/>
    <property type="molecule type" value="Genomic_DNA"/>
</dbReference>
<evidence type="ECO:0000259" key="3">
    <source>
        <dbReference type="PROSITE" id="PS51387"/>
    </source>
</evidence>
<evidence type="ECO:0000313" key="4">
    <source>
        <dbReference type="EMBL" id="KPQ10986.1"/>
    </source>
</evidence>
<evidence type="ECO:0000256" key="1">
    <source>
        <dbReference type="ARBA" id="ARBA00022630"/>
    </source>
</evidence>
<reference evidence="4 6" key="1">
    <citation type="submission" date="2015-09" db="EMBL/GenBank/DDBJ databases">
        <title>Identification and resolution of microdiversity through metagenomic sequencing of parallel consortia.</title>
        <authorList>
            <person name="Nelson W.C."/>
            <person name="Romine M.F."/>
            <person name="Lindemann S.R."/>
        </authorList>
    </citation>
    <scope>NUCLEOTIDE SEQUENCE [LARGE SCALE GENOMIC DNA]</scope>
    <source>
        <strain evidence="4">HL-109</strain>
    </source>
</reference>
<evidence type="ECO:0000313" key="5">
    <source>
        <dbReference type="EMBL" id="SCC81871.1"/>
    </source>
</evidence>
<comment type="caution">
    <text evidence="4">The sequence shown here is derived from an EMBL/GenBank/DDBJ whole genome shotgun (WGS) entry which is preliminary data.</text>
</comment>
<evidence type="ECO:0000313" key="7">
    <source>
        <dbReference type="Proteomes" id="UP000182800"/>
    </source>
</evidence>
<dbReference type="PATRIC" id="fig|1653334.4.peg.2839"/>
<feature type="domain" description="FAD-binding PCMH-type" evidence="3">
    <location>
        <begin position="1"/>
        <end position="182"/>
    </location>
</feature>
<protein>
    <submittedName>
        <fullName evidence="5">Glycolate oxidase FAD binding subunit</fullName>
    </submittedName>
    <submittedName>
        <fullName evidence="4">Glycolate oxidase FAD-binding subunit GlcE</fullName>
    </submittedName>
</protein>
<dbReference type="NCBIfam" id="NF008439">
    <property type="entry name" value="PRK11282.1"/>
    <property type="match status" value="1"/>
</dbReference>
<dbReference type="PANTHER" id="PTHR11748:SF103">
    <property type="entry name" value="GLYCOLATE OXIDASE SUBUNIT GLCE"/>
    <property type="match status" value="1"/>
</dbReference>
<organism evidence="4 6">
    <name type="scientific">Saliniramus fredricksonii</name>
    <dbReference type="NCBI Taxonomy" id="1653334"/>
    <lineage>
        <taxon>Bacteria</taxon>
        <taxon>Pseudomonadati</taxon>
        <taxon>Pseudomonadota</taxon>
        <taxon>Alphaproteobacteria</taxon>
        <taxon>Hyphomicrobiales</taxon>
        <taxon>Salinarimonadaceae</taxon>
        <taxon>Saliniramus</taxon>
    </lineage>
</organism>
<dbReference type="PROSITE" id="PS51387">
    <property type="entry name" value="FAD_PCMH"/>
    <property type="match status" value="1"/>
</dbReference>
<dbReference type="GO" id="GO:0071949">
    <property type="term" value="F:FAD binding"/>
    <property type="evidence" value="ECO:0007669"/>
    <property type="project" value="InterPro"/>
</dbReference>
<dbReference type="EMBL" id="FMBM01000002">
    <property type="protein sequence ID" value="SCC81871.1"/>
    <property type="molecule type" value="Genomic_DNA"/>
</dbReference>
<dbReference type="Pfam" id="PF01565">
    <property type="entry name" value="FAD_binding_4"/>
    <property type="match status" value="1"/>
</dbReference>
<reference evidence="5 7" key="2">
    <citation type="submission" date="2016-08" db="EMBL/GenBank/DDBJ databases">
        <authorList>
            <person name="Varghese N."/>
            <person name="Submissions Spin"/>
        </authorList>
    </citation>
    <scope>NUCLEOTIDE SEQUENCE [LARGE SCALE GENOMIC DNA]</scope>
    <source>
        <strain evidence="5 7">HL-109</strain>
    </source>
</reference>
<dbReference type="OrthoDB" id="9811557at2"/>
<dbReference type="STRING" id="1653334.GA0071312_2842"/>
<dbReference type="InterPro" id="IPR016169">
    <property type="entry name" value="FAD-bd_PCMH_sub2"/>
</dbReference>
<keyword evidence="1" id="KW-0285">Flavoprotein</keyword>
<dbReference type="PANTHER" id="PTHR11748">
    <property type="entry name" value="D-LACTATE DEHYDROGENASE"/>
    <property type="match status" value="1"/>
</dbReference>
<dbReference type="InterPro" id="IPR036318">
    <property type="entry name" value="FAD-bd_PCMH-like_sf"/>
</dbReference>
<dbReference type="InterPro" id="IPR016166">
    <property type="entry name" value="FAD-bd_PCMH"/>
</dbReference>
<proteinExistence type="predicted"/>
<dbReference type="SUPFAM" id="SSF56176">
    <property type="entry name" value="FAD-binding/transporter-associated domain-like"/>
    <property type="match status" value="1"/>
</dbReference>
<evidence type="ECO:0000256" key="2">
    <source>
        <dbReference type="ARBA" id="ARBA00022827"/>
    </source>
</evidence>
<keyword evidence="7" id="KW-1185">Reference proteome</keyword>
<name>A0A0N8KEC9_9HYPH</name>
<dbReference type="AlphaFoldDB" id="A0A0N8KEC9"/>
<dbReference type="InterPro" id="IPR016164">
    <property type="entry name" value="FAD-linked_Oxase-like_C"/>
</dbReference>
<accession>A0A0N8KEC9</accession>
<dbReference type="SUPFAM" id="SSF55103">
    <property type="entry name" value="FAD-linked oxidases, C-terminal domain"/>
    <property type="match status" value="1"/>
</dbReference>
<dbReference type="Proteomes" id="UP000182800">
    <property type="component" value="Unassembled WGS sequence"/>
</dbReference>
<gene>
    <name evidence="4" type="primary">glcE</name>
    <name evidence="5" type="ORF">GA0071312_2842</name>
    <name evidence="4" type="ORF">HLUCCO17_08730</name>
</gene>
<dbReference type="InterPro" id="IPR006094">
    <property type="entry name" value="Oxid_FAD_bind_N"/>
</dbReference>